<dbReference type="PANTHER" id="PTHR31157:SF1">
    <property type="entry name" value="SCP DOMAIN-CONTAINING PROTEIN"/>
    <property type="match status" value="1"/>
</dbReference>
<evidence type="ECO:0000256" key="1">
    <source>
        <dbReference type="SAM" id="SignalP"/>
    </source>
</evidence>
<dbReference type="SUPFAM" id="SSF55797">
    <property type="entry name" value="PR-1-like"/>
    <property type="match status" value="1"/>
</dbReference>
<gene>
    <name evidence="3" type="ORF">LZD57_16805</name>
</gene>
<feature type="domain" description="SCP" evidence="2">
    <location>
        <begin position="40"/>
        <end position="161"/>
    </location>
</feature>
<proteinExistence type="predicted"/>
<name>A0A9X1T5K3_9HYPH</name>
<feature type="signal peptide" evidence="1">
    <location>
        <begin position="1"/>
        <end position="25"/>
    </location>
</feature>
<dbReference type="InterPro" id="IPR035940">
    <property type="entry name" value="CAP_sf"/>
</dbReference>
<comment type="caution">
    <text evidence="3">The sequence shown here is derived from an EMBL/GenBank/DDBJ whole genome shotgun (WGS) entry which is preliminary data.</text>
</comment>
<dbReference type="RefSeq" id="WP_233720640.1">
    <property type="nucleotide sequence ID" value="NZ_JAJUWU010000017.1"/>
</dbReference>
<feature type="chain" id="PRO_5040803666" evidence="1">
    <location>
        <begin position="26"/>
        <end position="317"/>
    </location>
</feature>
<sequence length="317" mass="33728">MTTATTAPLTLALAICLGLAGSATALETGDLDVLREEALAQVNADRAEQDLPPLTLQEALNEAAQSHAEDMIENDYYAHVSPEGVGPQDRFLDQGGGRAKVVRENIARCSGCALPPDEERVESFETGWMNSPPHRENILSEGLQGFGFGIAGEEGRIVAVQTFAGPGVPPALGPDQQPSPIAEAERSNTMVEMLNRAREREGLPALANSETLAQAARNLLPEEDGGLLDQDGESDLYAALPEGARRDWRSLRLISAGCGGCGAEITDADLRYFREQWLDNPQFTSAVTNERFDAAGAAFLASGEGAKRAILVLGTSR</sequence>
<accession>A0A9X1T5K3</accession>
<dbReference type="Proteomes" id="UP001139035">
    <property type="component" value="Unassembled WGS sequence"/>
</dbReference>
<evidence type="ECO:0000313" key="3">
    <source>
        <dbReference type="EMBL" id="MCE7029651.1"/>
    </source>
</evidence>
<keyword evidence="1" id="KW-0732">Signal</keyword>
<dbReference type="InterPro" id="IPR014044">
    <property type="entry name" value="CAP_dom"/>
</dbReference>
<evidence type="ECO:0000313" key="4">
    <source>
        <dbReference type="Proteomes" id="UP001139035"/>
    </source>
</evidence>
<dbReference type="Gene3D" id="3.40.33.10">
    <property type="entry name" value="CAP"/>
    <property type="match status" value="1"/>
</dbReference>
<keyword evidence="4" id="KW-1185">Reference proteome</keyword>
<dbReference type="PANTHER" id="PTHR31157">
    <property type="entry name" value="SCP DOMAIN-CONTAINING PROTEIN"/>
    <property type="match status" value="1"/>
</dbReference>
<organism evidence="3 4">
    <name type="scientific">Jiella avicenniae</name>
    <dbReference type="NCBI Taxonomy" id="2907202"/>
    <lineage>
        <taxon>Bacteria</taxon>
        <taxon>Pseudomonadati</taxon>
        <taxon>Pseudomonadota</taxon>
        <taxon>Alphaproteobacteria</taxon>
        <taxon>Hyphomicrobiales</taxon>
        <taxon>Aurantimonadaceae</taxon>
        <taxon>Jiella</taxon>
    </lineage>
</organism>
<reference evidence="3" key="1">
    <citation type="submission" date="2022-01" db="EMBL/GenBank/DDBJ databases">
        <title>Jiella avicenniae sp. nov., a novel endophytic bacterium isolated from bark of Avicennia marina.</title>
        <authorList>
            <person name="Tuo L."/>
        </authorList>
    </citation>
    <scope>NUCLEOTIDE SEQUENCE</scope>
    <source>
        <strain evidence="3">CBK1P-4</strain>
    </source>
</reference>
<dbReference type="Pfam" id="PF00188">
    <property type="entry name" value="CAP"/>
    <property type="match status" value="1"/>
</dbReference>
<protein>
    <submittedName>
        <fullName evidence="3">CAP domain-containing protein</fullName>
    </submittedName>
</protein>
<dbReference type="EMBL" id="JAJUWU010000017">
    <property type="protein sequence ID" value="MCE7029651.1"/>
    <property type="molecule type" value="Genomic_DNA"/>
</dbReference>
<dbReference type="AlphaFoldDB" id="A0A9X1T5K3"/>
<dbReference type="CDD" id="cd05379">
    <property type="entry name" value="CAP_bacterial"/>
    <property type="match status" value="1"/>
</dbReference>
<evidence type="ECO:0000259" key="2">
    <source>
        <dbReference type="Pfam" id="PF00188"/>
    </source>
</evidence>